<keyword evidence="3 14" id="KW-0285">Flavoprotein</keyword>
<evidence type="ECO:0000256" key="7">
    <source>
        <dbReference type="ARBA" id="ARBA00022741"/>
    </source>
</evidence>
<feature type="domain" description="Riboflavin kinase" evidence="15">
    <location>
        <begin position="176"/>
        <end position="301"/>
    </location>
</feature>
<evidence type="ECO:0000256" key="4">
    <source>
        <dbReference type="ARBA" id="ARBA00022643"/>
    </source>
</evidence>
<dbReference type="InterPro" id="IPR015865">
    <property type="entry name" value="Riboflavin_kinase_bac/euk"/>
</dbReference>
<dbReference type="EMBL" id="FNFP01000017">
    <property type="protein sequence ID" value="SDL33022.1"/>
    <property type="molecule type" value="Genomic_DNA"/>
</dbReference>
<dbReference type="SMART" id="SM00904">
    <property type="entry name" value="Flavokinase"/>
    <property type="match status" value="1"/>
</dbReference>
<dbReference type="SUPFAM" id="SSF52374">
    <property type="entry name" value="Nucleotidylyl transferase"/>
    <property type="match status" value="1"/>
</dbReference>
<keyword evidence="17" id="KW-1185">Reference proteome</keyword>
<reference evidence="16 17" key="1">
    <citation type="submission" date="2016-10" db="EMBL/GenBank/DDBJ databases">
        <authorList>
            <person name="de Groot N.N."/>
        </authorList>
    </citation>
    <scope>NUCLEOTIDE SEQUENCE [LARGE SCALE GENOMIC DNA]</scope>
    <source>
        <strain evidence="16 17">DSM 18346</strain>
    </source>
</reference>
<evidence type="ECO:0000313" key="16">
    <source>
        <dbReference type="EMBL" id="SDL33022.1"/>
    </source>
</evidence>
<dbReference type="Proteomes" id="UP000198718">
    <property type="component" value="Unassembled WGS sequence"/>
</dbReference>
<dbReference type="InterPro" id="IPR023468">
    <property type="entry name" value="Riboflavin_kinase"/>
</dbReference>
<dbReference type="UniPathway" id="UPA00277">
    <property type="reaction ID" value="UER00407"/>
</dbReference>
<evidence type="ECO:0000256" key="6">
    <source>
        <dbReference type="ARBA" id="ARBA00022695"/>
    </source>
</evidence>
<keyword evidence="10 14" id="KW-0067">ATP-binding</keyword>
<name>A0A1G9J6W1_9FIRM</name>
<dbReference type="PANTHER" id="PTHR22749">
    <property type="entry name" value="RIBOFLAVIN KINASE/FMN ADENYLYLTRANSFERASE"/>
    <property type="match status" value="1"/>
</dbReference>
<evidence type="ECO:0000256" key="1">
    <source>
        <dbReference type="ARBA" id="ARBA00004726"/>
    </source>
</evidence>
<dbReference type="PANTHER" id="PTHR22749:SF6">
    <property type="entry name" value="RIBOFLAVIN KINASE"/>
    <property type="match status" value="1"/>
</dbReference>
<sequence>MRLINGNDFKMDNTCVAFGQFDGLHRGHRAVIDKLIEQKNKNLTSVMLSFDYNPTNIFGVNDVIYTEEEKQIILGENPPDVMISYPFTSEMAAMKAEVFIKDILVDQLGVKVVVAGENCRFGKDCSGNIETLKHYASIYGYDVICLETIKENEQTITSSIIREAFEEGFLDKANHLLGHIFKMLGEVVHGKAIGRTVGMPTANLGVPSNKLIPKHGVYATLSEIDGEVLQGLTNIGLRPSVDDHSYVTIETFLLDFSRSIYGKKITLDVHSYIRGVQKFKNIDEVKNQVDKDIESIRSYLNAIQ</sequence>
<dbReference type="Pfam" id="PF06574">
    <property type="entry name" value="FAD_syn"/>
    <property type="match status" value="1"/>
</dbReference>
<keyword evidence="7 14" id="KW-0547">Nucleotide-binding</keyword>
<evidence type="ECO:0000256" key="10">
    <source>
        <dbReference type="ARBA" id="ARBA00022840"/>
    </source>
</evidence>
<evidence type="ECO:0000256" key="11">
    <source>
        <dbReference type="ARBA" id="ARBA00023268"/>
    </source>
</evidence>
<evidence type="ECO:0000259" key="15">
    <source>
        <dbReference type="SMART" id="SM00904"/>
    </source>
</evidence>
<comment type="similarity">
    <text evidence="14">Belongs to the ribF family.</text>
</comment>
<dbReference type="Gene3D" id="3.40.50.620">
    <property type="entry name" value="HUPs"/>
    <property type="match status" value="1"/>
</dbReference>
<proteinExistence type="inferred from homology"/>
<accession>A0A1G9J6W1</accession>
<dbReference type="InterPro" id="IPR014729">
    <property type="entry name" value="Rossmann-like_a/b/a_fold"/>
</dbReference>
<dbReference type="SUPFAM" id="SSF82114">
    <property type="entry name" value="Riboflavin kinase-like"/>
    <property type="match status" value="1"/>
</dbReference>
<keyword evidence="9 14" id="KW-0274">FAD</keyword>
<evidence type="ECO:0000256" key="5">
    <source>
        <dbReference type="ARBA" id="ARBA00022679"/>
    </source>
</evidence>
<gene>
    <name evidence="16" type="ORF">SAMN05660472_03023</name>
</gene>
<dbReference type="RefSeq" id="WP_244269571.1">
    <property type="nucleotide sequence ID" value="NZ_FNFP01000017.1"/>
</dbReference>
<dbReference type="UniPathway" id="UPA00276">
    <property type="reaction ID" value="UER00406"/>
</dbReference>
<dbReference type="GO" id="GO:0006747">
    <property type="term" value="P:FAD biosynthetic process"/>
    <property type="evidence" value="ECO:0007669"/>
    <property type="project" value="UniProtKB-UniRule"/>
</dbReference>
<evidence type="ECO:0000313" key="17">
    <source>
        <dbReference type="Proteomes" id="UP000198718"/>
    </source>
</evidence>
<dbReference type="AlphaFoldDB" id="A0A1G9J6W1"/>
<comment type="catalytic activity">
    <reaction evidence="12 14">
        <text>riboflavin + ATP = FMN + ADP + H(+)</text>
        <dbReference type="Rhea" id="RHEA:14357"/>
        <dbReference type="ChEBI" id="CHEBI:15378"/>
        <dbReference type="ChEBI" id="CHEBI:30616"/>
        <dbReference type="ChEBI" id="CHEBI:57986"/>
        <dbReference type="ChEBI" id="CHEBI:58210"/>
        <dbReference type="ChEBI" id="CHEBI:456216"/>
        <dbReference type="EC" id="2.7.1.26"/>
    </reaction>
</comment>
<comment type="pathway">
    <text evidence="1 14">Cofactor biosynthesis; FAD biosynthesis; FAD from FMN: step 1/1.</text>
</comment>
<evidence type="ECO:0000256" key="9">
    <source>
        <dbReference type="ARBA" id="ARBA00022827"/>
    </source>
</evidence>
<dbReference type="STRING" id="393762.SAMN05660472_03023"/>
<dbReference type="GO" id="GO:0008531">
    <property type="term" value="F:riboflavin kinase activity"/>
    <property type="evidence" value="ECO:0007669"/>
    <property type="project" value="UniProtKB-UniRule"/>
</dbReference>
<keyword evidence="4 14" id="KW-0288">FMN</keyword>
<organism evidence="16 17">
    <name type="scientific">Natronincola ferrireducens</name>
    <dbReference type="NCBI Taxonomy" id="393762"/>
    <lineage>
        <taxon>Bacteria</taxon>
        <taxon>Bacillati</taxon>
        <taxon>Bacillota</taxon>
        <taxon>Clostridia</taxon>
        <taxon>Peptostreptococcales</taxon>
        <taxon>Natronincolaceae</taxon>
        <taxon>Natronincola</taxon>
    </lineage>
</organism>
<dbReference type="GO" id="GO:0003919">
    <property type="term" value="F:FMN adenylyltransferase activity"/>
    <property type="evidence" value="ECO:0007669"/>
    <property type="project" value="UniProtKB-UniRule"/>
</dbReference>
<protein>
    <recommendedName>
        <fullName evidence="14">Riboflavin biosynthesis protein</fullName>
    </recommendedName>
    <domain>
        <recommendedName>
            <fullName evidence="14">Riboflavin kinase</fullName>
            <ecNumber evidence="14">2.7.1.26</ecNumber>
        </recommendedName>
        <alternativeName>
            <fullName evidence="14">Flavokinase</fullName>
        </alternativeName>
    </domain>
    <domain>
        <recommendedName>
            <fullName evidence="14">FMN adenylyltransferase</fullName>
            <ecNumber evidence="14">2.7.7.2</ecNumber>
        </recommendedName>
        <alternativeName>
            <fullName evidence="14">FAD pyrophosphorylase</fullName>
        </alternativeName>
        <alternativeName>
            <fullName evidence="14">FAD synthase</fullName>
        </alternativeName>
    </domain>
</protein>
<evidence type="ECO:0000256" key="8">
    <source>
        <dbReference type="ARBA" id="ARBA00022777"/>
    </source>
</evidence>
<dbReference type="Gene3D" id="2.40.30.30">
    <property type="entry name" value="Riboflavin kinase-like"/>
    <property type="match status" value="1"/>
</dbReference>
<keyword evidence="6 14" id="KW-0548">Nucleotidyltransferase</keyword>
<comment type="pathway">
    <text evidence="2 14">Cofactor biosynthesis; FMN biosynthesis; FMN from riboflavin (ATP route): step 1/1.</text>
</comment>
<dbReference type="GO" id="GO:0009231">
    <property type="term" value="P:riboflavin biosynthetic process"/>
    <property type="evidence" value="ECO:0007669"/>
    <property type="project" value="InterPro"/>
</dbReference>
<keyword evidence="8 14" id="KW-0418">Kinase</keyword>
<dbReference type="CDD" id="cd02064">
    <property type="entry name" value="FAD_synthetase_N"/>
    <property type="match status" value="1"/>
</dbReference>
<dbReference type="GO" id="GO:0005524">
    <property type="term" value="F:ATP binding"/>
    <property type="evidence" value="ECO:0007669"/>
    <property type="project" value="UniProtKB-UniRule"/>
</dbReference>
<evidence type="ECO:0000256" key="14">
    <source>
        <dbReference type="PIRNR" id="PIRNR004491"/>
    </source>
</evidence>
<dbReference type="InterPro" id="IPR002606">
    <property type="entry name" value="Riboflavin_kinase_bac"/>
</dbReference>
<comment type="catalytic activity">
    <reaction evidence="13 14">
        <text>FMN + ATP + H(+) = FAD + diphosphate</text>
        <dbReference type="Rhea" id="RHEA:17237"/>
        <dbReference type="ChEBI" id="CHEBI:15378"/>
        <dbReference type="ChEBI" id="CHEBI:30616"/>
        <dbReference type="ChEBI" id="CHEBI:33019"/>
        <dbReference type="ChEBI" id="CHEBI:57692"/>
        <dbReference type="ChEBI" id="CHEBI:58210"/>
        <dbReference type="EC" id="2.7.7.2"/>
    </reaction>
</comment>
<evidence type="ECO:0000256" key="13">
    <source>
        <dbReference type="ARBA" id="ARBA00049494"/>
    </source>
</evidence>
<keyword evidence="5 14" id="KW-0808">Transferase</keyword>
<dbReference type="Pfam" id="PF01687">
    <property type="entry name" value="Flavokinase"/>
    <property type="match status" value="1"/>
</dbReference>
<dbReference type="EC" id="2.7.7.2" evidence="14"/>
<dbReference type="EC" id="2.7.1.26" evidence="14"/>
<evidence type="ECO:0000256" key="2">
    <source>
        <dbReference type="ARBA" id="ARBA00005201"/>
    </source>
</evidence>
<dbReference type="GO" id="GO:0009398">
    <property type="term" value="P:FMN biosynthetic process"/>
    <property type="evidence" value="ECO:0007669"/>
    <property type="project" value="UniProtKB-UniRule"/>
</dbReference>
<evidence type="ECO:0000256" key="3">
    <source>
        <dbReference type="ARBA" id="ARBA00022630"/>
    </source>
</evidence>
<dbReference type="InterPro" id="IPR015864">
    <property type="entry name" value="FAD_synthase"/>
</dbReference>
<dbReference type="NCBIfam" id="TIGR00083">
    <property type="entry name" value="ribF"/>
    <property type="match status" value="1"/>
</dbReference>
<dbReference type="InterPro" id="IPR023465">
    <property type="entry name" value="Riboflavin_kinase_dom_sf"/>
</dbReference>
<keyword evidence="11" id="KW-0511">Multifunctional enzyme</keyword>
<dbReference type="PIRSF" id="PIRSF004491">
    <property type="entry name" value="FAD_Synth"/>
    <property type="match status" value="1"/>
</dbReference>
<dbReference type="NCBIfam" id="NF004162">
    <property type="entry name" value="PRK05627.1-5"/>
    <property type="match status" value="1"/>
</dbReference>
<evidence type="ECO:0000256" key="12">
    <source>
        <dbReference type="ARBA" id="ARBA00047880"/>
    </source>
</evidence>